<gene>
    <name evidence="3" type="ORF">PENARI_c019G10077</name>
</gene>
<dbReference type="PANTHER" id="PTHR23257">
    <property type="entry name" value="SERINE-THREONINE PROTEIN KINASE"/>
    <property type="match status" value="1"/>
</dbReference>
<feature type="domain" description="Protein kinase" evidence="2">
    <location>
        <begin position="1"/>
        <end position="298"/>
    </location>
</feature>
<dbReference type="OrthoDB" id="1668230at2759"/>
<accession>A0A1F5L9E7</accession>
<dbReference type="Pfam" id="PF07714">
    <property type="entry name" value="PK_Tyr_Ser-Thr"/>
    <property type="match status" value="1"/>
</dbReference>
<dbReference type="Proteomes" id="UP000177622">
    <property type="component" value="Unassembled WGS sequence"/>
</dbReference>
<keyword evidence="4" id="KW-1185">Reference proteome</keyword>
<feature type="region of interest" description="Disordered" evidence="1">
    <location>
        <begin position="1"/>
        <end position="23"/>
    </location>
</feature>
<dbReference type="EMBL" id="LXJU01000019">
    <property type="protein sequence ID" value="OGE49822.1"/>
    <property type="molecule type" value="Genomic_DNA"/>
</dbReference>
<dbReference type="GO" id="GO:0007165">
    <property type="term" value="P:signal transduction"/>
    <property type="evidence" value="ECO:0007669"/>
    <property type="project" value="TreeGrafter"/>
</dbReference>
<proteinExistence type="predicted"/>
<reference evidence="3 4" key="1">
    <citation type="journal article" date="2016" name="Sci. Rep.">
        <title>Penicillium arizonense, a new, genome sequenced fungal species, reveals a high chemical diversity in secreted metabolites.</title>
        <authorList>
            <person name="Grijseels S."/>
            <person name="Nielsen J.C."/>
            <person name="Randelovic M."/>
            <person name="Nielsen J."/>
            <person name="Nielsen K.F."/>
            <person name="Workman M."/>
            <person name="Frisvad J.C."/>
        </authorList>
    </citation>
    <scope>NUCLEOTIDE SEQUENCE [LARGE SCALE GENOMIC DNA]</scope>
    <source>
        <strain evidence="3 4">CBS 141311</strain>
    </source>
</reference>
<dbReference type="AlphaFoldDB" id="A0A1F5L9E7"/>
<dbReference type="InterPro" id="IPR011009">
    <property type="entry name" value="Kinase-like_dom_sf"/>
</dbReference>
<comment type="caution">
    <text evidence="3">The sequence shown here is derived from an EMBL/GenBank/DDBJ whole genome shotgun (WGS) entry which is preliminary data.</text>
</comment>
<evidence type="ECO:0000313" key="3">
    <source>
        <dbReference type="EMBL" id="OGE49822.1"/>
    </source>
</evidence>
<dbReference type="InterPro" id="IPR050167">
    <property type="entry name" value="Ser_Thr_protein_kinase"/>
</dbReference>
<sequence length="298" mass="33508">MPSIPKLGSSSSLPQLTGRRPPGVRQIISSRGCIVGLYSETPFLREPNNPLPPCTKVLKYANDTNDRDYQTSIKVEARILDILQKLGPHPSIIQSEGLNEDGLILKYYPNGNMSEYLIRYPDISLEIRLDWCQQLVAAVSFVHSKNVIHCNIDVSNILLDINLNVILSDFQGVLKNSAGEYMLDGLSREGSKSSMPGPYPNHAEERTDIFAVGTAMYHIITGAEVFPELDSHQHELEIQHRFRNAQFPRDDYVCSHIIEKCWRGLYSSVEEVGEDIFQMQSASWAGDVTQKLEDGFLL</sequence>
<evidence type="ECO:0000259" key="2">
    <source>
        <dbReference type="PROSITE" id="PS50011"/>
    </source>
</evidence>
<dbReference type="STRING" id="1835702.A0A1F5L9E7"/>
<name>A0A1F5L9E7_PENAI</name>
<dbReference type="GeneID" id="34579602"/>
<dbReference type="SUPFAM" id="SSF56112">
    <property type="entry name" value="Protein kinase-like (PK-like)"/>
    <property type="match status" value="1"/>
</dbReference>
<dbReference type="RefSeq" id="XP_022485273.1">
    <property type="nucleotide sequence ID" value="XM_022634868.1"/>
</dbReference>
<protein>
    <recommendedName>
        <fullName evidence="2">Protein kinase domain-containing protein</fullName>
    </recommendedName>
</protein>
<dbReference type="GO" id="GO:0005737">
    <property type="term" value="C:cytoplasm"/>
    <property type="evidence" value="ECO:0007669"/>
    <property type="project" value="TreeGrafter"/>
</dbReference>
<dbReference type="InterPro" id="IPR001245">
    <property type="entry name" value="Ser-Thr/Tyr_kinase_cat_dom"/>
</dbReference>
<dbReference type="Gene3D" id="1.10.510.10">
    <property type="entry name" value="Transferase(Phosphotransferase) domain 1"/>
    <property type="match status" value="1"/>
</dbReference>
<evidence type="ECO:0000256" key="1">
    <source>
        <dbReference type="SAM" id="MobiDB-lite"/>
    </source>
</evidence>
<dbReference type="InterPro" id="IPR000719">
    <property type="entry name" value="Prot_kinase_dom"/>
</dbReference>
<organism evidence="3 4">
    <name type="scientific">Penicillium arizonense</name>
    <dbReference type="NCBI Taxonomy" id="1835702"/>
    <lineage>
        <taxon>Eukaryota</taxon>
        <taxon>Fungi</taxon>
        <taxon>Dikarya</taxon>
        <taxon>Ascomycota</taxon>
        <taxon>Pezizomycotina</taxon>
        <taxon>Eurotiomycetes</taxon>
        <taxon>Eurotiomycetidae</taxon>
        <taxon>Eurotiales</taxon>
        <taxon>Aspergillaceae</taxon>
        <taxon>Penicillium</taxon>
    </lineage>
</organism>
<evidence type="ECO:0000313" key="4">
    <source>
        <dbReference type="Proteomes" id="UP000177622"/>
    </source>
</evidence>
<dbReference type="PROSITE" id="PS50011">
    <property type="entry name" value="PROTEIN_KINASE_DOM"/>
    <property type="match status" value="1"/>
</dbReference>
<dbReference type="GO" id="GO:0004672">
    <property type="term" value="F:protein kinase activity"/>
    <property type="evidence" value="ECO:0007669"/>
    <property type="project" value="InterPro"/>
</dbReference>
<dbReference type="PANTHER" id="PTHR23257:SF963">
    <property type="entry name" value="AT08303P"/>
    <property type="match status" value="1"/>
</dbReference>
<dbReference type="GO" id="GO:0005524">
    <property type="term" value="F:ATP binding"/>
    <property type="evidence" value="ECO:0007669"/>
    <property type="project" value="InterPro"/>
</dbReference>